<dbReference type="Pfam" id="PF13338">
    <property type="entry name" value="AbiEi_4"/>
    <property type="match status" value="1"/>
</dbReference>
<protein>
    <submittedName>
        <fullName evidence="2">Putative AbiEi antitoxin of type IV toxin-antitoxin system</fullName>
    </submittedName>
</protein>
<dbReference type="Proteomes" id="UP000278440">
    <property type="component" value="Unassembled WGS sequence"/>
</dbReference>
<reference evidence="2 3" key="1">
    <citation type="submission" date="2018-10" db="EMBL/GenBank/DDBJ databases">
        <title>Sequencing the genomes of 1000 actinobacteria strains.</title>
        <authorList>
            <person name="Klenk H.-P."/>
        </authorList>
    </citation>
    <scope>NUCLEOTIDE SEQUENCE [LARGE SCALE GENOMIC DNA]</scope>
    <source>
        <strain evidence="2 3">DSM 44267</strain>
    </source>
</reference>
<dbReference type="InterPro" id="IPR025159">
    <property type="entry name" value="AbiEi_N"/>
</dbReference>
<evidence type="ECO:0000313" key="3">
    <source>
        <dbReference type="Proteomes" id="UP000278440"/>
    </source>
</evidence>
<keyword evidence="3" id="KW-1185">Reference proteome</keyword>
<proteinExistence type="predicted"/>
<dbReference type="AlphaFoldDB" id="A0A495XVK6"/>
<evidence type="ECO:0000313" key="2">
    <source>
        <dbReference type="EMBL" id="RKT78610.1"/>
    </source>
</evidence>
<name>A0A495XVK6_9MICO</name>
<feature type="domain" description="AbiEi antitoxin N-terminal" evidence="1">
    <location>
        <begin position="15"/>
        <end position="56"/>
    </location>
</feature>
<sequence length="317" mass="34375">MPVSVGGMEAALHALVGAQAGVFSTAEASARGVEPSSLRRAVARRELVRLRRGAYVDGPTWHDGDDEQRFRLACRALARSRPGDVLSHQAALAVRGLPVWPRRGCRIDLLTDVGQAVQRRGVHLHPRDEQRPDVVDGVLVAPVAWSVVRTALTCGRDAAVVGADAALHRGLVTTDGLWAEVARVSAHEGRGRSARAMGLVEPKTESVGETLTRLILVDAGLVPRAQVALQDRHGTVVARVDLLVEGVVVEFDGRVKYRGDPADRDVDPAAVVWAEKRREDAIRRLGFPVERVIWSELDRPALIAERVKAARRLVRAG</sequence>
<organism evidence="2 3">
    <name type="scientific">Terracoccus luteus</name>
    <dbReference type="NCBI Taxonomy" id="53356"/>
    <lineage>
        <taxon>Bacteria</taxon>
        <taxon>Bacillati</taxon>
        <taxon>Actinomycetota</taxon>
        <taxon>Actinomycetes</taxon>
        <taxon>Micrococcales</taxon>
        <taxon>Intrasporangiaceae</taxon>
        <taxon>Terracoccus</taxon>
    </lineage>
</organism>
<dbReference type="OrthoDB" id="5517693at2"/>
<gene>
    <name evidence="2" type="ORF">DFJ68_2058</name>
</gene>
<accession>A0A495XVK6</accession>
<dbReference type="EMBL" id="RBXT01000001">
    <property type="protein sequence ID" value="RKT78610.1"/>
    <property type="molecule type" value="Genomic_DNA"/>
</dbReference>
<evidence type="ECO:0000259" key="1">
    <source>
        <dbReference type="Pfam" id="PF13338"/>
    </source>
</evidence>
<comment type="caution">
    <text evidence="2">The sequence shown here is derived from an EMBL/GenBank/DDBJ whole genome shotgun (WGS) entry which is preliminary data.</text>
</comment>